<keyword evidence="3" id="KW-0804">Transcription</keyword>
<sequence length="385" mass="44031">MRSPHTKTIVFVLLISSSIVGAGLSFWLATTQHSLLPAPRSQHQWTARTISDSEMGGASHIALKDSDYALDFDYQITPQLAYPYVISVLDFDHKEQASSYVDLSHYQTVSFDIKCQHTNMLSFNVATFDATVTKPSEFPTFKIVSHLFNCENKWQTIEVDLHHIPAPRWWLESFNMPLSDQSYNLKKTRALTFGASRHGPMNLVTNVKVSQLQLNGFKWPVIYAYIVILVVGWLVYAVWALRGFVRRIRQNTLPSHVGLPQAVELLPYRAKEKQQLITFLDAQYRNGELSLAYTASTLGINRNKVNDILKQEFGQTFSSYLNWLRLDEAARLLSSNDNVNISEVALYVGYKNVSYFNRLFKETYQCTPKVYKTKHIKAQSTISQL</sequence>
<dbReference type="SMART" id="SM00342">
    <property type="entry name" value="HTH_ARAC"/>
    <property type="match status" value="1"/>
</dbReference>
<dbReference type="KEGG" id="sde:Sde_3613"/>
<dbReference type="InterPro" id="IPR018060">
    <property type="entry name" value="HTH_AraC"/>
</dbReference>
<evidence type="ECO:0000259" key="5">
    <source>
        <dbReference type="PROSITE" id="PS01124"/>
    </source>
</evidence>
<dbReference type="OrthoDB" id="345413at2"/>
<dbReference type="GO" id="GO:0003700">
    <property type="term" value="F:DNA-binding transcription factor activity"/>
    <property type="evidence" value="ECO:0007669"/>
    <property type="project" value="InterPro"/>
</dbReference>
<dbReference type="eggNOG" id="COG2207">
    <property type="taxonomic scope" value="Bacteria"/>
</dbReference>
<protein>
    <submittedName>
        <fullName evidence="6">Transcriptional regulator, AraC family</fullName>
    </submittedName>
</protein>
<dbReference type="GO" id="GO:0043565">
    <property type="term" value="F:sequence-specific DNA binding"/>
    <property type="evidence" value="ECO:0007669"/>
    <property type="project" value="InterPro"/>
</dbReference>
<evidence type="ECO:0000256" key="4">
    <source>
        <dbReference type="SAM" id="Phobius"/>
    </source>
</evidence>
<dbReference type="InterPro" id="IPR018062">
    <property type="entry name" value="HTH_AraC-typ_CS"/>
</dbReference>
<feature type="transmembrane region" description="Helical" evidence="4">
    <location>
        <begin position="9"/>
        <end position="29"/>
    </location>
</feature>
<keyword evidence="1" id="KW-0805">Transcription regulation</keyword>
<name>Q21EL1_SACD2</name>
<evidence type="ECO:0000256" key="3">
    <source>
        <dbReference type="ARBA" id="ARBA00023163"/>
    </source>
</evidence>
<dbReference type="InterPro" id="IPR009057">
    <property type="entry name" value="Homeodomain-like_sf"/>
</dbReference>
<dbReference type="SUPFAM" id="SSF49785">
    <property type="entry name" value="Galactose-binding domain-like"/>
    <property type="match status" value="1"/>
</dbReference>
<dbReference type="HOGENOM" id="CLU_679589_0_0_6"/>
<feature type="transmembrane region" description="Helical" evidence="4">
    <location>
        <begin position="222"/>
        <end position="241"/>
    </location>
</feature>
<accession>Q21EL1</accession>
<evidence type="ECO:0000313" key="6">
    <source>
        <dbReference type="EMBL" id="ABD82868.1"/>
    </source>
</evidence>
<dbReference type="PRINTS" id="PR00032">
    <property type="entry name" value="HTHARAC"/>
</dbReference>
<dbReference type="PROSITE" id="PS00041">
    <property type="entry name" value="HTH_ARAC_FAMILY_1"/>
    <property type="match status" value="1"/>
</dbReference>
<reference evidence="6 7" key="1">
    <citation type="journal article" date="2008" name="PLoS Genet.">
        <title>Complete genome sequence of the complex carbohydrate-degrading marine bacterium, Saccharophagus degradans strain 2-40 T.</title>
        <authorList>
            <person name="Weiner R.M."/>
            <person name="Taylor L.E.II."/>
            <person name="Henrissat B."/>
            <person name="Hauser L."/>
            <person name="Land M."/>
            <person name="Coutinho P.M."/>
            <person name="Rancurel C."/>
            <person name="Saunders E.H."/>
            <person name="Longmire A.G."/>
            <person name="Zhang H."/>
            <person name="Bayer E.A."/>
            <person name="Gilbert H.J."/>
            <person name="Larimer F."/>
            <person name="Zhulin I.B."/>
            <person name="Ekborg N.A."/>
            <person name="Lamed R."/>
            <person name="Richardson P.M."/>
            <person name="Borovok I."/>
            <person name="Hutcheson S."/>
        </authorList>
    </citation>
    <scope>NUCLEOTIDE SEQUENCE [LARGE SCALE GENOMIC DNA]</scope>
    <source>
        <strain evidence="7">2-40 / ATCC 43961 / DSM 17024</strain>
    </source>
</reference>
<dbReference type="InterPro" id="IPR008979">
    <property type="entry name" value="Galactose-bd-like_sf"/>
</dbReference>
<dbReference type="Pfam" id="PF12833">
    <property type="entry name" value="HTH_18"/>
    <property type="match status" value="1"/>
</dbReference>
<evidence type="ECO:0000313" key="7">
    <source>
        <dbReference type="Proteomes" id="UP000001947"/>
    </source>
</evidence>
<dbReference type="PROSITE" id="PS01124">
    <property type="entry name" value="HTH_ARAC_FAMILY_2"/>
    <property type="match status" value="1"/>
</dbReference>
<keyword evidence="7" id="KW-1185">Reference proteome</keyword>
<evidence type="ECO:0000256" key="2">
    <source>
        <dbReference type="ARBA" id="ARBA00023125"/>
    </source>
</evidence>
<dbReference type="PANTHER" id="PTHR43280:SF27">
    <property type="entry name" value="TRANSCRIPTIONAL REGULATOR MTLR"/>
    <property type="match status" value="1"/>
</dbReference>
<gene>
    <name evidence="6" type="ordered locus">Sde_3613</name>
</gene>
<dbReference type="EMBL" id="CP000282">
    <property type="protein sequence ID" value="ABD82868.1"/>
    <property type="molecule type" value="Genomic_DNA"/>
</dbReference>
<dbReference type="RefSeq" id="WP_011470083.1">
    <property type="nucleotide sequence ID" value="NC_007912.1"/>
</dbReference>
<dbReference type="SUPFAM" id="SSF46689">
    <property type="entry name" value="Homeodomain-like"/>
    <property type="match status" value="1"/>
</dbReference>
<dbReference type="Gene3D" id="1.10.10.60">
    <property type="entry name" value="Homeodomain-like"/>
    <property type="match status" value="2"/>
</dbReference>
<dbReference type="Proteomes" id="UP000001947">
    <property type="component" value="Chromosome"/>
</dbReference>
<proteinExistence type="predicted"/>
<keyword evidence="2" id="KW-0238">DNA-binding</keyword>
<dbReference type="PANTHER" id="PTHR43280">
    <property type="entry name" value="ARAC-FAMILY TRANSCRIPTIONAL REGULATOR"/>
    <property type="match status" value="1"/>
</dbReference>
<evidence type="ECO:0000256" key="1">
    <source>
        <dbReference type="ARBA" id="ARBA00023015"/>
    </source>
</evidence>
<dbReference type="GeneID" id="98615222"/>
<keyword evidence="4" id="KW-0812">Transmembrane</keyword>
<dbReference type="STRING" id="203122.Sde_3613"/>
<organism evidence="6 7">
    <name type="scientific">Saccharophagus degradans (strain 2-40 / ATCC 43961 / DSM 17024)</name>
    <dbReference type="NCBI Taxonomy" id="203122"/>
    <lineage>
        <taxon>Bacteria</taxon>
        <taxon>Pseudomonadati</taxon>
        <taxon>Pseudomonadota</taxon>
        <taxon>Gammaproteobacteria</taxon>
        <taxon>Cellvibrionales</taxon>
        <taxon>Cellvibrionaceae</taxon>
        <taxon>Saccharophagus</taxon>
    </lineage>
</organism>
<keyword evidence="4" id="KW-0472">Membrane</keyword>
<dbReference type="AlphaFoldDB" id="Q21EL1"/>
<keyword evidence="4" id="KW-1133">Transmembrane helix</keyword>
<feature type="domain" description="HTH araC/xylS-type" evidence="5">
    <location>
        <begin position="274"/>
        <end position="374"/>
    </location>
</feature>
<dbReference type="InterPro" id="IPR020449">
    <property type="entry name" value="Tscrpt_reg_AraC-type_HTH"/>
</dbReference>